<dbReference type="OrthoDB" id="5396660at2"/>
<evidence type="ECO:0000256" key="1">
    <source>
        <dbReference type="SAM" id="Phobius"/>
    </source>
</evidence>
<reference evidence="2" key="1">
    <citation type="submission" date="2009-07" db="EMBL/GenBank/DDBJ databases">
        <title>Complete sequence of Geobacter sp. M21.</title>
        <authorList>
            <consortium name="US DOE Joint Genome Institute"/>
            <person name="Lucas S."/>
            <person name="Copeland A."/>
            <person name="Lapidus A."/>
            <person name="Glavina del Rio T."/>
            <person name="Dalin E."/>
            <person name="Tice H."/>
            <person name="Bruce D."/>
            <person name="Goodwin L."/>
            <person name="Pitluck S."/>
            <person name="Saunders E."/>
            <person name="Brettin T."/>
            <person name="Detter J.C."/>
            <person name="Han C."/>
            <person name="Larimer F."/>
            <person name="Land M."/>
            <person name="Hauser L."/>
            <person name="Kyrpides N."/>
            <person name="Ovchinnikova G."/>
            <person name="Lovley D."/>
        </authorList>
    </citation>
    <scope>NUCLEOTIDE SEQUENCE [LARGE SCALE GENOMIC DNA]</scope>
    <source>
        <strain evidence="2">M21</strain>
    </source>
</reference>
<dbReference type="KEGG" id="gem:GM21_1918"/>
<sequence>MDKGKQQESGSEMAEAPVDAVEAEIDPAVISAGLSKVRRRRWVVWSVMIVYLPTMWTTQKITHSFSGSMPVFFIWFLLLLVAMGFSAVVRCPRCGNYYHVHGMILLYLRRCLHCQLPLNQDKGPPRF</sequence>
<keyword evidence="1" id="KW-0472">Membrane</keyword>
<gene>
    <name evidence="2" type="ordered locus">GM21_1918</name>
</gene>
<feature type="transmembrane region" description="Helical" evidence="1">
    <location>
        <begin position="42"/>
        <end position="59"/>
    </location>
</feature>
<protein>
    <submittedName>
        <fullName evidence="2">Uncharacterized protein</fullName>
    </submittedName>
</protein>
<name>C6E7A5_GEOSM</name>
<keyword evidence="1" id="KW-0812">Transmembrane</keyword>
<evidence type="ECO:0000313" key="2">
    <source>
        <dbReference type="EMBL" id="ACT17971.1"/>
    </source>
</evidence>
<keyword evidence="1" id="KW-1133">Transmembrane helix</keyword>
<dbReference type="HOGENOM" id="CLU_1967402_0_0_7"/>
<organism evidence="2">
    <name type="scientific">Geobacter sp. (strain M21)</name>
    <dbReference type="NCBI Taxonomy" id="443144"/>
    <lineage>
        <taxon>Bacteria</taxon>
        <taxon>Pseudomonadati</taxon>
        <taxon>Thermodesulfobacteriota</taxon>
        <taxon>Desulfuromonadia</taxon>
        <taxon>Geobacterales</taxon>
        <taxon>Geobacteraceae</taxon>
        <taxon>Geobacter</taxon>
    </lineage>
</organism>
<accession>C6E7A5</accession>
<dbReference type="EMBL" id="CP001661">
    <property type="protein sequence ID" value="ACT17971.1"/>
    <property type="molecule type" value="Genomic_DNA"/>
</dbReference>
<proteinExistence type="predicted"/>
<dbReference type="AlphaFoldDB" id="C6E7A5"/>
<feature type="transmembrane region" description="Helical" evidence="1">
    <location>
        <begin position="71"/>
        <end position="89"/>
    </location>
</feature>